<dbReference type="STRING" id="34097.SAMN02745150_00560"/>
<dbReference type="Proteomes" id="UP000240042">
    <property type="component" value="Unassembled WGS sequence"/>
</dbReference>
<dbReference type="EMBL" id="FOKY01000002">
    <property type="protein sequence ID" value="SFB74580.1"/>
    <property type="molecule type" value="Genomic_DNA"/>
</dbReference>
<dbReference type="OrthoDB" id="3197131at2"/>
<reference evidence="2" key="1">
    <citation type="submission" date="2016-10" db="EMBL/GenBank/DDBJ databases">
        <authorList>
            <person name="Varghese N."/>
            <person name="Submissions S."/>
        </authorList>
    </citation>
    <scope>NUCLEOTIDE SEQUENCE [LARGE SCALE GENOMIC DNA]</scope>
    <source>
        <strain evidence="2">ATCC 43811</strain>
    </source>
</reference>
<proteinExistence type="predicted"/>
<keyword evidence="2" id="KW-1185">Reference proteome</keyword>
<accession>A0A1I1DPG1</accession>
<sequence length="157" mass="18098">MITKQVNNYSVRYQINLFGIEIGKGVNHFKAKIVEHDTIEGTQNLLETQKDYNYQADAFINSALAFMTNLAFKNPDASPKEIQTWLDLSAESDPAGYIYDPNNHTNWTIDAANHTLTVNIVSSSPRSYIYEYYKIYLWKNSVLKGWVCPGWHRTLQK</sequence>
<protein>
    <submittedName>
        <fullName evidence="1">Uncharacterized protein</fullName>
    </submittedName>
</protein>
<organism evidence="1 2">
    <name type="scientific">Brevinema andersonii</name>
    <dbReference type="NCBI Taxonomy" id="34097"/>
    <lineage>
        <taxon>Bacteria</taxon>
        <taxon>Pseudomonadati</taxon>
        <taxon>Spirochaetota</taxon>
        <taxon>Spirochaetia</taxon>
        <taxon>Brevinematales</taxon>
        <taxon>Brevinemataceae</taxon>
        <taxon>Brevinema</taxon>
    </lineage>
</organism>
<name>A0A1I1DPG1_BREAD</name>
<evidence type="ECO:0000313" key="1">
    <source>
        <dbReference type="EMBL" id="SFB74580.1"/>
    </source>
</evidence>
<dbReference type="AlphaFoldDB" id="A0A1I1DPG1"/>
<dbReference type="RefSeq" id="WP_092318403.1">
    <property type="nucleotide sequence ID" value="NZ_FOKY01000002.1"/>
</dbReference>
<gene>
    <name evidence="1" type="ORF">SAMN02745150_00560</name>
</gene>
<evidence type="ECO:0000313" key="2">
    <source>
        <dbReference type="Proteomes" id="UP000240042"/>
    </source>
</evidence>